<dbReference type="InterPro" id="IPR029063">
    <property type="entry name" value="SAM-dependent_MTases_sf"/>
</dbReference>
<feature type="binding site" evidence="7">
    <location>
        <position position="381"/>
    </location>
    <ligand>
        <name>S-adenosyl-L-methionine</name>
        <dbReference type="ChEBI" id="CHEBI:59789"/>
    </ligand>
</feature>
<feature type="active site" description="Nucleophile" evidence="7">
    <location>
        <position position="408"/>
    </location>
</feature>
<dbReference type="Gene3D" id="2.40.50.140">
    <property type="entry name" value="Nucleic acid-binding proteins"/>
    <property type="match status" value="1"/>
</dbReference>
<feature type="binding site" evidence="7">
    <location>
        <position position="283"/>
    </location>
    <ligand>
        <name>S-adenosyl-L-methionine</name>
        <dbReference type="ChEBI" id="CHEBI:59789"/>
    </ligand>
</feature>
<evidence type="ECO:0000313" key="11">
    <source>
        <dbReference type="Proteomes" id="UP000077317"/>
    </source>
</evidence>
<dbReference type="PANTHER" id="PTHR11061:SF45">
    <property type="match status" value="1"/>
</dbReference>
<keyword evidence="3 7" id="KW-0808">Transferase</keyword>
<dbReference type="Pfam" id="PF05958">
    <property type="entry name" value="tRNA_U5-meth_tr"/>
    <property type="match status" value="1"/>
</dbReference>
<dbReference type="InterPro" id="IPR030390">
    <property type="entry name" value="MeTrfase_TrmA_AS"/>
</dbReference>
<reference evidence="11" key="2">
    <citation type="submission" date="2016-03" db="EMBL/GenBank/DDBJ databases">
        <title>Streptococcus antelopensis sp. nov., isolated from the feces of the Tibetan antelope (Pantholops hodgsonii) in Hoh Xil National Nature Reserve, Qinghai, China.</title>
        <authorList>
            <person name="Bai X."/>
        </authorList>
    </citation>
    <scope>NUCLEOTIDE SEQUENCE [LARGE SCALE GENOMIC DNA]</scope>
    <source>
        <strain evidence="11">TA 26</strain>
    </source>
</reference>
<keyword evidence="4 7" id="KW-0949">S-adenosyl-L-methionine</keyword>
<evidence type="ECO:0000313" key="10">
    <source>
        <dbReference type="EMBL" id="AND79800.1"/>
    </source>
</evidence>
<protein>
    <submittedName>
        <fullName evidence="10">23S rRNA (Uracil-5-)-methyltransferase RumA</fullName>
    </submittedName>
</protein>
<organism evidence="10 11">
    <name type="scientific">Streptococcus pantholopis</name>
    <dbReference type="NCBI Taxonomy" id="1811193"/>
    <lineage>
        <taxon>Bacteria</taxon>
        <taxon>Bacillati</taxon>
        <taxon>Bacillota</taxon>
        <taxon>Bacilli</taxon>
        <taxon>Lactobacillales</taxon>
        <taxon>Streptococcaceae</taxon>
        <taxon>Streptococcus</taxon>
    </lineage>
</organism>
<dbReference type="STRING" id="1811193.A0O21_07080"/>
<dbReference type="Pfam" id="PF01938">
    <property type="entry name" value="TRAM"/>
    <property type="match status" value="1"/>
</dbReference>
<dbReference type="PROSITE" id="PS01231">
    <property type="entry name" value="TRMA_2"/>
    <property type="match status" value="1"/>
</dbReference>
<evidence type="ECO:0000259" key="9">
    <source>
        <dbReference type="PROSITE" id="PS50926"/>
    </source>
</evidence>
<feature type="binding site" evidence="7">
    <location>
        <position position="312"/>
    </location>
    <ligand>
        <name>S-adenosyl-L-methionine</name>
        <dbReference type="ChEBI" id="CHEBI:59789"/>
    </ligand>
</feature>
<keyword evidence="1" id="KW-0004">4Fe-4S</keyword>
<reference evidence="10 11" key="1">
    <citation type="journal article" date="2016" name="Int. J. Syst. Evol. Microbiol.">
        <title>Streptococcuspantholopis sp. nov., isolated from faeces of the Tibetan antelope (Pantholops hodgsonii).</title>
        <authorList>
            <person name="Bai X."/>
            <person name="Xiong Y."/>
            <person name="Lu S."/>
            <person name="Jin D."/>
            <person name="Lai X."/>
            <person name="Yang J."/>
            <person name="Niu L."/>
            <person name="Hu S."/>
            <person name="Meng X."/>
            <person name="Pu J."/>
            <person name="Ye C."/>
            <person name="Xu J."/>
        </authorList>
    </citation>
    <scope>NUCLEOTIDE SEQUENCE [LARGE SCALE GENOMIC DNA]</scope>
    <source>
        <strain evidence="10 11">TA 26</strain>
    </source>
</reference>
<dbReference type="GO" id="GO:0070041">
    <property type="term" value="F:rRNA (uridine-C5-)-methyltransferase activity"/>
    <property type="evidence" value="ECO:0007669"/>
    <property type="project" value="TreeGrafter"/>
</dbReference>
<dbReference type="Gene3D" id="2.40.50.1070">
    <property type="match status" value="1"/>
</dbReference>
<dbReference type="PROSITE" id="PS51687">
    <property type="entry name" value="SAM_MT_RNA_M5U"/>
    <property type="match status" value="1"/>
</dbReference>
<keyword evidence="2 7" id="KW-0489">Methyltransferase</keyword>
<gene>
    <name evidence="10" type="ORF">A0O21_07080</name>
</gene>
<evidence type="ECO:0000256" key="3">
    <source>
        <dbReference type="ARBA" id="ARBA00022679"/>
    </source>
</evidence>
<dbReference type="SUPFAM" id="SSF53335">
    <property type="entry name" value="S-adenosyl-L-methionine-dependent methyltransferases"/>
    <property type="match status" value="1"/>
</dbReference>
<proteinExistence type="inferred from homology"/>
<dbReference type="AlphaFoldDB" id="A0A172Q8L5"/>
<name>A0A172Q8L5_9STRE</name>
<keyword evidence="11" id="KW-1185">Reference proteome</keyword>
<dbReference type="InterPro" id="IPR030391">
    <property type="entry name" value="MeTrfase_TrmA_CS"/>
</dbReference>
<accession>A0A172Q8L5</accession>
<dbReference type="OrthoDB" id="9804590at2"/>
<dbReference type="FunFam" id="2.40.50.140:FF:000097">
    <property type="entry name" value="23S rRNA (uracil(1939)-C(5))-methyltransferase RlmD"/>
    <property type="match status" value="1"/>
</dbReference>
<dbReference type="InterPro" id="IPR010280">
    <property type="entry name" value="U5_MeTrfase_fam"/>
</dbReference>
<dbReference type="Gene3D" id="3.40.50.150">
    <property type="entry name" value="Vaccinia Virus protein VP39"/>
    <property type="match status" value="1"/>
</dbReference>
<dbReference type="RefSeq" id="WP_067063521.1">
    <property type="nucleotide sequence ID" value="NZ_CP014699.1"/>
</dbReference>
<dbReference type="FunFam" id="2.40.50.1070:FF:000003">
    <property type="entry name" value="23S rRNA (Uracil-5-)-methyltransferase RumA"/>
    <property type="match status" value="1"/>
</dbReference>
<dbReference type="GO" id="GO:0051539">
    <property type="term" value="F:4 iron, 4 sulfur cluster binding"/>
    <property type="evidence" value="ECO:0007669"/>
    <property type="project" value="UniProtKB-KW"/>
</dbReference>
<dbReference type="KEGG" id="spat:A0O21_07080"/>
<sequence length="456" mass="51131">MNLSVKQKIPLKIKRLGINGEGIGFYKKTLVFVPGALQGENIFCQITNVKRNFAEAKLLKINKKSKFRVQPACSVYEACGGCQLMHLRYDKQLSYKEDIIRQSLKKFKPEGYENYKIRPTIGMTEPTHYRAKLQFQVGSFSGSIKAGLYAANSHRLIAIEDCLVQDKTTQQVMNTITDLLAKYRLPIYKEGRAHGIRTVMIRKSQATKQLQLIFITSKSLDFTDLIHDLLETYPEIRTVALNINADKTSQIYGEKTVILWGEDTIEEEVLDYGFSLSPRAFYQLNPQQTQVLYSEVVKAMAVTGEEDLLDAYCGVGTIGLAFAGKVKSVRGMDIIPEAIADAKANAASLGLTNAHYEVGKAEELIPRWYKKGYRATALVVDPPRTGLDSKLLAAILRFPPSKMVYVSCNASTLARDLVKLAAVYQVKYIQSVDMFPHTARTEAVVKLVRKSKNFKS</sequence>
<evidence type="ECO:0000256" key="8">
    <source>
        <dbReference type="PROSITE-ProRule" id="PRU10015"/>
    </source>
</evidence>
<dbReference type="PROSITE" id="PS50926">
    <property type="entry name" value="TRAM"/>
    <property type="match status" value="1"/>
</dbReference>
<dbReference type="SUPFAM" id="SSF50249">
    <property type="entry name" value="Nucleic acid-binding proteins"/>
    <property type="match status" value="1"/>
</dbReference>
<evidence type="ECO:0000256" key="7">
    <source>
        <dbReference type="PROSITE-ProRule" id="PRU01024"/>
    </source>
</evidence>
<dbReference type="FunFam" id="3.40.50.150:FF:000009">
    <property type="entry name" value="23S rRNA (Uracil(1939)-C(5))-methyltransferase RlmD"/>
    <property type="match status" value="1"/>
</dbReference>
<dbReference type="Proteomes" id="UP000077317">
    <property type="component" value="Chromosome"/>
</dbReference>
<evidence type="ECO:0000256" key="6">
    <source>
        <dbReference type="ARBA" id="ARBA00023014"/>
    </source>
</evidence>
<dbReference type="GO" id="GO:0070475">
    <property type="term" value="P:rRNA base methylation"/>
    <property type="evidence" value="ECO:0007669"/>
    <property type="project" value="TreeGrafter"/>
</dbReference>
<evidence type="ECO:0000256" key="4">
    <source>
        <dbReference type="ARBA" id="ARBA00022691"/>
    </source>
</evidence>
<keyword evidence="6" id="KW-0411">Iron-sulfur</keyword>
<feature type="binding site" evidence="7">
    <location>
        <position position="333"/>
    </location>
    <ligand>
        <name>S-adenosyl-L-methionine</name>
        <dbReference type="ChEBI" id="CHEBI:59789"/>
    </ligand>
</feature>
<dbReference type="PANTHER" id="PTHR11061">
    <property type="entry name" value="RNA M5U METHYLTRANSFERASE"/>
    <property type="match status" value="1"/>
</dbReference>
<evidence type="ECO:0000256" key="5">
    <source>
        <dbReference type="ARBA" id="ARBA00023004"/>
    </source>
</evidence>
<dbReference type="EMBL" id="CP014699">
    <property type="protein sequence ID" value="AND79800.1"/>
    <property type="molecule type" value="Genomic_DNA"/>
</dbReference>
<evidence type="ECO:0000256" key="2">
    <source>
        <dbReference type="ARBA" id="ARBA00022603"/>
    </source>
</evidence>
<keyword evidence="5" id="KW-0408">Iron</keyword>
<dbReference type="InterPro" id="IPR012340">
    <property type="entry name" value="NA-bd_OB-fold"/>
</dbReference>
<comment type="similarity">
    <text evidence="7">Belongs to the class I-like SAM-binding methyltransferase superfamily. RNA M5U methyltransferase family.</text>
</comment>
<feature type="domain" description="TRAM" evidence="9">
    <location>
        <begin position="2"/>
        <end position="60"/>
    </location>
</feature>
<evidence type="ECO:0000256" key="1">
    <source>
        <dbReference type="ARBA" id="ARBA00022485"/>
    </source>
</evidence>
<feature type="active site" evidence="8">
    <location>
        <position position="408"/>
    </location>
</feature>
<dbReference type="InterPro" id="IPR002792">
    <property type="entry name" value="TRAM_dom"/>
</dbReference>
<dbReference type="PROSITE" id="PS01230">
    <property type="entry name" value="TRMA_1"/>
    <property type="match status" value="1"/>
</dbReference>
<dbReference type="NCBIfam" id="TIGR00479">
    <property type="entry name" value="rumA"/>
    <property type="match status" value="1"/>
</dbReference>
<keyword evidence="1" id="KW-0479">Metal-binding</keyword>